<keyword evidence="1" id="KW-0472">Membrane</keyword>
<dbReference type="AlphaFoldDB" id="A0A2V3A9U4"/>
<evidence type="ECO:0008006" key="4">
    <source>
        <dbReference type="Google" id="ProtNLM"/>
    </source>
</evidence>
<keyword evidence="1" id="KW-0812">Transmembrane</keyword>
<dbReference type="Proteomes" id="UP000247150">
    <property type="component" value="Unassembled WGS sequence"/>
</dbReference>
<feature type="transmembrane region" description="Helical" evidence="1">
    <location>
        <begin position="32"/>
        <end position="54"/>
    </location>
</feature>
<proteinExistence type="predicted"/>
<accession>A0A2V3A9U4</accession>
<reference evidence="2 3" key="1">
    <citation type="submission" date="2018-05" db="EMBL/GenBank/DDBJ databases">
        <title>Freshwater and sediment microbial communities from various areas in North America, analyzing microbe dynamics in response to fracking.</title>
        <authorList>
            <person name="Lamendella R."/>
        </authorList>
    </citation>
    <scope>NUCLEOTIDE SEQUENCE [LARGE SCALE GENOMIC DNA]</scope>
    <source>
        <strain evidence="2 3">15_TX</strain>
    </source>
</reference>
<organism evidence="2 3">
    <name type="scientific">Cytobacillus oceanisediminis</name>
    <dbReference type="NCBI Taxonomy" id="665099"/>
    <lineage>
        <taxon>Bacteria</taxon>
        <taxon>Bacillati</taxon>
        <taxon>Bacillota</taxon>
        <taxon>Bacilli</taxon>
        <taxon>Bacillales</taxon>
        <taxon>Bacillaceae</taxon>
        <taxon>Cytobacillus</taxon>
    </lineage>
</organism>
<comment type="caution">
    <text evidence="2">The sequence shown here is derived from an EMBL/GenBank/DDBJ whole genome shotgun (WGS) entry which is preliminary data.</text>
</comment>
<dbReference type="OrthoDB" id="2451415at2"/>
<gene>
    <name evidence="2" type="ORF">DFO73_101273</name>
</gene>
<evidence type="ECO:0000256" key="1">
    <source>
        <dbReference type="SAM" id="Phobius"/>
    </source>
</evidence>
<evidence type="ECO:0000313" key="3">
    <source>
        <dbReference type="Proteomes" id="UP000247150"/>
    </source>
</evidence>
<dbReference type="InterPro" id="IPR020205">
    <property type="entry name" value="Uncharacterised_YwnF_TM"/>
</dbReference>
<evidence type="ECO:0000313" key="2">
    <source>
        <dbReference type="EMBL" id="PWW32014.1"/>
    </source>
</evidence>
<dbReference type="RefSeq" id="WP_110062987.1">
    <property type="nucleotide sequence ID" value="NZ_QGTW01000001.1"/>
</dbReference>
<sequence>MQIWTDMPNFVKRELEQLEEKVSPFTKKAARYIFWSTPLIILSVINLMTLFFAMPDQETSPLAILMYAIMGALGFALSKEGKHQQQEIQKISTGYIKERINKSQWASDDLKSRYQALIKEQPRKAIPYFIQFLKEEKRVWP</sequence>
<protein>
    <recommendedName>
        <fullName evidence="4">DUF5392 family protein</fullName>
    </recommendedName>
</protein>
<name>A0A2V3A9U4_9BACI</name>
<keyword evidence="1" id="KW-1133">Transmembrane helix</keyword>
<dbReference type="Pfam" id="PF17370">
    <property type="entry name" value="DUF5392"/>
    <property type="match status" value="1"/>
</dbReference>
<feature type="transmembrane region" description="Helical" evidence="1">
    <location>
        <begin position="60"/>
        <end position="77"/>
    </location>
</feature>
<dbReference type="EMBL" id="QGTW01000001">
    <property type="protein sequence ID" value="PWW32014.1"/>
    <property type="molecule type" value="Genomic_DNA"/>
</dbReference>